<gene>
    <name evidence="2" type="ORF">KIN20_026460</name>
</gene>
<evidence type="ECO:0000259" key="1">
    <source>
        <dbReference type="PROSITE" id="PS51340"/>
    </source>
</evidence>
<name>A0AAD5WCW1_PARTN</name>
<organism evidence="2 3">
    <name type="scientific">Parelaphostrongylus tenuis</name>
    <name type="common">Meningeal worm</name>
    <dbReference type="NCBI Taxonomy" id="148309"/>
    <lineage>
        <taxon>Eukaryota</taxon>
        <taxon>Metazoa</taxon>
        <taxon>Ecdysozoa</taxon>
        <taxon>Nematoda</taxon>
        <taxon>Chromadorea</taxon>
        <taxon>Rhabditida</taxon>
        <taxon>Rhabditina</taxon>
        <taxon>Rhabditomorpha</taxon>
        <taxon>Strongyloidea</taxon>
        <taxon>Metastrongylidae</taxon>
        <taxon>Parelaphostrongylus</taxon>
    </lineage>
</organism>
<reference evidence="2" key="1">
    <citation type="submission" date="2021-06" db="EMBL/GenBank/DDBJ databases">
        <title>Parelaphostrongylus tenuis whole genome reference sequence.</title>
        <authorList>
            <person name="Garwood T.J."/>
            <person name="Larsen P.A."/>
            <person name="Fountain-Jones N.M."/>
            <person name="Garbe J.R."/>
            <person name="Macchietto M.G."/>
            <person name="Kania S.A."/>
            <person name="Gerhold R.W."/>
            <person name="Richards J.E."/>
            <person name="Wolf T.M."/>
        </authorList>
    </citation>
    <scope>NUCLEOTIDE SEQUENCE</scope>
    <source>
        <strain evidence="2">MNPRO001-30</strain>
        <tissue evidence="2">Meninges</tissue>
    </source>
</reference>
<dbReference type="Proteomes" id="UP001196413">
    <property type="component" value="Unassembled WGS sequence"/>
</dbReference>
<evidence type="ECO:0000313" key="3">
    <source>
        <dbReference type="Proteomes" id="UP001196413"/>
    </source>
</evidence>
<comment type="caution">
    <text evidence="2">The sequence shown here is derived from an EMBL/GenBank/DDBJ whole genome shotgun (WGS) entry which is preliminary data.</text>
</comment>
<dbReference type="EMBL" id="JAHQIW010005419">
    <property type="protein sequence ID" value="KAJ1365961.1"/>
    <property type="molecule type" value="Genomic_DNA"/>
</dbReference>
<dbReference type="GO" id="GO:0030170">
    <property type="term" value="F:pyridoxal phosphate binding"/>
    <property type="evidence" value="ECO:0007669"/>
    <property type="project" value="InterPro"/>
</dbReference>
<dbReference type="GO" id="GO:0003824">
    <property type="term" value="F:catalytic activity"/>
    <property type="evidence" value="ECO:0007669"/>
    <property type="project" value="InterPro"/>
</dbReference>
<feature type="domain" description="MOSC" evidence="1">
    <location>
        <begin position="1"/>
        <end position="73"/>
    </location>
</feature>
<dbReference type="GO" id="GO:0030151">
    <property type="term" value="F:molybdenum ion binding"/>
    <property type="evidence" value="ECO:0007669"/>
    <property type="project" value="InterPro"/>
</dbReference>
<dbReference type="Pfam" id="PF03473">
    <property type="entry name" value="MOSC"/>
    <property type="match status" value="1"/>
</dbReference>
<keyword evidence="3" id="KW-1185">Reference proteome</keyword>
<dbReference type="InterPro" id="IPR005302">
    <property type="entry name" value="MoCF_Sase_C"/>
</dbReference>
<evidence type="ECO:0000313" key="2">
    <source>
        <dbReference type="EMBL" id="KAJ1365961.1"/>
    </source>
</evidence>
<dbReference type="AlphaFoldDB" id="A0AAD5WCW1"/>
<sequence length="73" mass="8265">MDPTLCAKESSTRINYGSIYEIGNKGCRCIIAVTIERFRPVILIDKCSAYDEDNWLTVHIGEVSLQCLKPCLR</sequence>
<protein>
    <recommendedName>
        <fullName evidence="1">MOSC domain-containing protein</fullName>
    </recommendedName>
</protein>
<proteinExistence type="predicted"/>
<dbReference type="PROSITE" id="PS51340">
    <property type="entry name" value="MOSC"/>
    <property type="match status" value="1"/>
</dbReference>
<accession>A0AAD5WCW1</accession>